<dbReference type="InterPro" id="IPR009045">
    <property type="entry name" value="Zn_M74/Hedgehog-like"/>
</dbReference>
<dbReference type="InterPro" id="IPR003709">
    <property type="entry name" value="VanY-like_core_dom"/>
</dbReference>
<dbReference type="GO" id="GO:0006508">
    <property type="term" value="P:proteolysis"/>
    <property type="evidence" value="ECO:0007669"/>
    <property type="project" value="InterPro"/>
</dbReference>
<reference evidence="2 3" key="1">
    <citation type="journal article" date="2019" name="Int. J. Syst. Evol. Microbiol.">
        <title>Faecalibacillus intestinalis gen. nov., sp. nov. and Faecalibacillus faecis sp. nov., isolated from human faeces.</title>
        <authorList>
            <person name="Seo B."/>
            <person name="Jeon K."/>
            <person name="Baek I."/>
            <person name="Lee Y.M."/>
            <person name="Baek K."/>
            <person name="Ko G."/>
        </authorList>
    </citation>
    <scope>NUCLEOTIDE SEQUENCE [LARGE SCALE GENOMIC DNA]</scope>
    <source>
        <strain evidence="2 3">SNUG30099</strain>
    </source>
</reference>
<dbReference type="CDD" id="cd14852">
    <property type="entry name" value="LD-carboxypeptidase"/>
    <property type="match status" value="1"/>
</dbReference>
<dbReference type="Gene3D" id="3.30.1380.10">
    <property type="match status" value="1"/>
</dbReference>
<dbReference type="InterPro" id="IPR058193">
    <property type="entry name" value="VanY/YodJ_core_dom"/>
</dbReference>
<dbReference type="AlphaFoldDB" id="A0A2T3G625"/>
<evidence type="ECO:0000313" key="3">
    <source>
        <dbReference type="Proteomes" id="UP000240974"/>
    </source>
</evidence>
<evidence type="ECO:0000313" key="2">
    <source>
        <dbReference type="EMBL" id="PST42881.1"/>
    </source>
</evidence>
<dbReference type="InterPro" id="IPR052179">
    <property type="entry name" value="DD-CPase-like"/>
</dbReference>
<organism evidence="2 3">
    <name type="scientific">Faecalibacillus intestinalis</name>
    <dbReference type="NCBI Taxonomy" id="1982626"/>
    <lineage>
        <taxon>Bacteria</taxon>
        <taxon>Bacillati</taxon>
        <taxon>Bacillota</taxon>
        <taxon>Erysipelotrichia</taxon>
        <taxon>Erysipelotrichales</taxon>
        <taxon>Coprobacillaceae</taxon>
        <taxon>Faecalibacillus</taxon>
    </lineage>
</organism>
<dbReference type="GO" id="GO:0008233">
    <property type="term" value="F:peptidase activity"/>
    <property type="evidence" value="ECO:0007669"/>
    <property type="project" value="InterPro"/>
</dbReference>
<evidence type="ECO:0000259" key="1">
    <source>
        <dbReference type="Pfam" id="PF02557"/>
    </source>
</evidence>
<dbReference type="PANTHER" id="PTHR34385:SF1">
    <property type="entry name" value="PEPTIDOGLYCAN L-ALANYL-D-GLUTAMATE ENDOPEPTIDASE CWLK"/>
    <property type="match status" value="1"/>
</dbReference>
<dbReference type="PANTHER" id="PTHR34385">
    <property type="entry name" value="D-ALANYL-D-ALANINE CARBOXYPEPTIDASE"/>
    <property type="match status" value="1"/>
</dbReference>
<protein>
    <recommendedName>
        <fullName evidence="1">D-alanyl-D-alanine carboxypeptidase-like core domain-containing protein</fullName>
    </recommendedName>
</protein>
<dbReference type="Pfam" id="PF02557">
    <property type="entry name" value="VanY"/>
    <property type="match status" value="1"/>
</dbReference>
<dbReference type="SUPFAM" id="SSF55166">
    <property type="entry name" value="Hedgehog/DD-peptidase"/>
    <property type="match status" value="1"/>
</dbReference>
<gene>
    <name evidence="2" type="ORF">C7U54_01715</name>
</gene>
<sequence length="275" mass="32546">MKKRISLLILIICMVGSIVFFFPKKNTQEVKTVKKKQTPEISFYHQEYKERYDTYQKAHQDLSKKEVITLVNMNRDFDFYGKIIKQEHPNDLNTIVNKYYQLDETYEPSDLVEINTNAGTYGSSYSKHTARKVIYDDFQALKQACINKGFELYVTSGYRSTAWQKEIYNHMVETYSVERADETCSRPGHSEHTTGLGLDIALDQYKYEEVENHPQYSWFLSQLSNYGFILRYPKDKENLTGYSYEAWHIRYVGKELAQKIEKSGLTFDEYYARHF</sequence>
<comment type="caution">
    <text evidence="2">The sequence shown here is derived from an EMBL/GenBank/DDBJ whole genome shotgun (WGS) entry which is preliminary data.</text>
</comment>
<keyword evidence="3" id="KW-1185">Reference proteome</keyword>
<dbReference type="RefSeq" id="WP_107029090.1">
    <property type="nucleotide sequence ID" value="NZ_JADPGG010000103.1"/>
</dbReference>
<feature type="domain" description="D-alanyl-D-alanine carboxypeptidase-like core" evidence="1">
    <location>
        <begin position="128"/>
        <end position="254"/>
    </location>
</feature>
<accession>A0A2T3G625</accession>
<dbReference type="EMBL" id="PYLQ01000002">
    <property type="protein sequence ID" value="PST42881.1"/>
    <property type="molecule type" value="Genomic_DNA"/>
</dbReference>
<name>A0A2T3G625_9FIRM</name>
<dbReference type="Proteomes" id="UP000240974">
    <property type="component" value="Unassembled WGS sequence"/>
</dbReference>
<proteinExistence type="predicted"/>